<protein>
    <recommendedName>
        <fullName evidence="3">DUF1127 domain-containing protein</fullName>
    </recommendedName>
</protein>
<evidence type="ECO:0000313" key="2">
    <source>
        <dbReference type="Proteomes" id="UP001205601"/>
    </source>
</evidence>
<reference evidence="2" key="1">
    <citation type="submission" date="2023-07" db="EMBL/GenBank/DDBJ databases">
        <title>Defluviimonas sediminis sp. nov., isolated from mangrove sediment.</title>
        <authorList>
            <person name="Liu L."/>
            <person name="Li J."/>
            <person name="Huang Y."/>
            <person name="Pan J."/>
            <person name="Li M."/>
        </authorList>
    </citation>
    <scope>NUCLEOTIDE SEQUENCE [LARGE SCALE GENOMIC DNA]</scope>
    <source>
        <strain evidence="2">FT324</strain>
    </source>
</reference>
<gene>
    <name evidence="1" type="ORF">N5I32_14875</name>
</gene>
<name>A0ABT2NPJ1_9RHOB</name>
<dbReference type="RefSeq" id="WP_261496656.1">
    <property type="nucleotide sequence ID" value="NZ_JAOCQF010000002.1"/>
</dbReference>
<accession>A0ABT2NPJ1</accession>
<comment type="caution">
    <text evidence="1">The sequence shown here is derived from an EMBL/GenBank/DDBJ whole genome shotgun (WGS) entry which is preliminary data.</text>
</comment>
<proteinExistence type="predicted"/>
<sequence length="76" mass="8185">MTTVSLLSFSLSLRLPRIPGRATIRTILMQRRDEAALQSAVERMASISPHLLDDIGLGMAAGLPDPPSAPIQFGRT</sequence>
<dbReference type="Proteomes" id="UP001205601">
    <property type="component" value="Unassembled WGS sequence"/>
</dbReference>
<evidence type="ECO:0008006" key="3">
    <source>
        <dbReference type="Google" id="ProtNLM"/>
    </source>
</evidence>
<keyword evidence="2" id="KW-1185">Reference proteome</keyword>
<organism evidence="1 2">
    <name type="scientific">Albidovulum sediminis</name>
    <dbReference type="NCBI Taxonomy" id="3066345"/>
    <lineage>
        <taxon>Bacteria</taxon>
        <taxon>Pseudomonadati</taxon>
        <taxon>Pseudomonadota</taxon>
        <taxon>Alphaproteobacteria</taxon>
        <taxon>Rhodobacterales</taxon>
        <taxon>Paracoccaceae</taxon>
        <taxon>Albidovulum</taxon>
    </lineage>
</organism>
<evidence type="ECO:0000313" key="1">
    <source>
        <dbReference type="EMBL" id="MCT8330804.1"/>
    </source>
</evidence>
<dbReference type="EMBL" id="JAOCQF010000002">
    <property type="protein sequence ID" value="MCT8330804.1"/>
    <property type="molecule type" value="Genomic_DNA"/>
</dbReference>